<evidence type="ECO:0000313" key="1">
    <source>
        <dbReference type="EMBL" id="CAG8656744.1"/>
    </source>
</evidence>
<dbReference type="Proteomes" id="UP000789860">
    <property type="component" value="Unassembled WGS sequence"/>
</dbReference>
<sequence>GVGYLLEAPIQKENEKMHYEFCGDLGIKATHEQAFDYQPKFVLFEARNTGDSAHLDEIKKRAEEKFEQEGKETKDYLKKYRGLFSRKFFLVVGCEEQAKQILAGDPQGRKGLFKHSEKREEILFTKDPQFTE</sequence>
<feature type="non-terminal residue" evidence="1">
    <location>
        <position position="1"/>
    </location>
</feature>
<evidence type="ECO:0000313" key="2">
    <source>
        <dbReference type="Proteomes" id="UP000789860"/>
    </source>
</evidence>
<gene>
    <name evidence="1" type="ORF">SCALOS_LOCUS8876</name>
</gene>
<keyword evidence="2" id="KW-1185">Reference proteome</keyword>
<name>A0ACA9NNH5_9GLOM</name>
<dbReference type="EMBL" id="CAJVPM010025161">
    <property type="protein sequence ID" value="CAG8656744.1"/>
    <property type="molecule type" value="Genomic_DNA"/>
</dbReference>
<protein>
    <submittedName>
        <fullName evidence="1">5425_t:CDS:1</fullName>
    </submittedName>
</protein>
<reference evidence="1" key="1">
    <citation type="submission" date="2021-06" db="EMBL/GenBank/DDBJ databases">
        <authorList>
            <person name="Kallberg Y."/>
            <person name="Tangrot J."/>
            <person name="Rosling A."/>
        </authorList>
    </citation>
    <scope>NUCLEOTIDE SEQUENCE</scope>
    <source>
        <strain evidence="1">AU212A</strain>
    </source>
</reference>
<comment type="caution">
    <text evidence="1">The sequence shown here is derived from an EMBL/GenBank/DDBJ whole genome shotgun (WGS) entry which is preliminary data.</text>
</comment>
<organism evidence="1 2">
    <name type="scientific">Scutellospora calospora</name>
    <dbReference type="NCBI Taxonomy" id="85575"/>
    <lineage>
        <taxon>Eukaryota</taxon>
        <taxon>Fungi</taxon>
        <taxon>Fungi incertae sedis</taxon>
        <taxon>Mucoromycota</taxon>
        <taxon>Glomeromycotina</taxon>
        <taxon>Glomeromycetes</taxon>
        <taxon>Diversisporales</taxon>
        <taxon>Gigasporaceae</taxon>
        <taxon>Scutellospora</taxon>
    </lineage>
</organism>
<accession>A0ACA9NNH5</accession>
<proteinExistence type="predicted"/>